<keyword evidence="3" id="KW-0812">Transmembrane</keyword>
<dbReference type="SMART" id="SM00303">
    <property type="entry name" value="GPS"/>
    <property type="match status" value="1"/>
</dbReference>
<protein>
    <submittedName>
        <fullName evidence="10">Putative G-protein coupled receptor</fullName>
    </submittedName>
</protein>
<dbReference type="InterPro" id="IPR053066">
    <property type="entry name" value="ADGR_G7"/>
</dbReference>
<comment type="subcellular location">
    <subcellularLocation>
        <location evidence="1">Membrane</location>
    </subcellularLocation>
</comment>
<gene>
    <name evidence="10" type="ORF">BSL78_22827</name>
</gene>
<name>A0A2G8JX61_STIJA</name>
<feature type="domain" description="GAIN-B" evidence="8">
    <location>
        <begin position="348"/>
        <end position="478"/>
    </location>
</feature>
<comment type="caution">
    <text evidence="10">The sequence shown here is derived from an EMBL/GenBank/DDBJ whole genome shotgun (WGS) entry which is preliminary data.</text>
</comment>
<keyword evidence="6" id="KW-1015">Disulfide bond</keyword>
<keyword evidence="4" id="KW-1133">Transmembrane helix</keyword>
<evidence type="ECO:0000259" key="9">
    <source>
        <dbReference type="PROSITE" id="PS50228"/>
    </source>
</evidence>
<dbReference type="GO" id="GO:0030246">
    <property type="term" value="F:carbohydrate binding"/>
    <property type="evidence" value="ECO:0007669"/>
    <property type="project" value="InterPro"/>
</dbReference>
<dbReference type="InterPro" id="IPR057244">
    <property type="entry name" value="GAIN_B"/>
</dbReference>
<proteinExistence type="predicted"/>
<evidence type="ECO:0000256" key="6">
    <source>
        <dbReference type="ARBA" id="ARBA00023157"/>
    </source>
</evidence>
<dbReference type="PROSITE" id="PS50221">
    <property type="entry name" value="GAIN_B"/>
    <property type="match status" value="1"/>
</dbReference>
<evidence type="ECO:0000256" key="1">
    <source>
        <dbReference type="ARBA" id="ARBA00004370"/>
    </source>
</evidence>
<dbReference type="STRING" id="307972.A0A2G8JX61"/>
<dbReference type="EMBL" id="MRZV01001135">
    <property type="protein sequence ID" value="PIK40323.1"/>
    <property type="molecule type" value="Genomic_DNA"/>
</dbReference>
<feature type="signal peptide" evidence="7">
    <location>
        <begin position="1"/>
        <end position="23"/>
    </location>
</feature>
<dbReference type="Pfam" id="PF01825">
    <property type="entry name" value="GPS"/>
    <property type="match status" value="1"/>
</dbReference>
<dbReference type="PANTHER" id="PTHR47767">
    <property type="entry name" value="ADHESION G PROTEIN-COUPLED RECEPTOR G7"/>
    <property type="match status" value="1"/>
</dbReference>
<evidence type="ECO:0000313" key="10">
    <source>
        <dbReference type="EMBL" id="PIK40323.1"/>
    </source>
</evidence>
<comment type="subunit">
    <text evidence="2">Homodimer; disulfide-linked.</text>
</comment>
<dbReference type="InterPro" id="IPR000203">
    <property type="entry name" value="GPS"/>
</dbReference>
<dbReference type="Pfam" id="PF02140">
    <property type="entry name" value="SUEL_Lectin"/>
    <property type="match status" value="1"/>
</dbReference>
<evidence type="ECO:0000313" key="11">
    <source>
        <dbReference type="Proteomes" id="UP000230750"/>
    </source>
</evidence>
<dbReference type="PROSITE" id="PS50228">
    <property type="entry name" value="SUEL_LECTIN"/>
    <property type="match status" value="1"/>
</dbReference>
<feature type="chain" id="PRO_5013930077" evidence="7">
    <location>
        <begin position="24"/>
        <end position="546"/>
    </location>
</feature>
<accession>A0A2G8JX61</accession>
<dbReference type="InterPro" id="IPR043159">
    <property type="entry name" value="Lectin_gal-bd_sf"/>
</dbReference>
<dbReference type="Gene3D" id="2.60.120.740">
    <property type="match status" value="1"/>
</dbReference>
<evidence type="ECO:0000256" key="4">
    <source>
        <dbReference type="ARBA" id="ARBA00022989"/>
    </source>
</evidence>
<dbReference type="InterPro" id="IPR046338">
    <property type="entry name" value="GAIN_dom_sf"/>
</dbReference>
<evidence type="ECO:0000256" key="3">
    <source>
        <dbReference type="ARBA" id="ARBA00022692"/>
    </source>
</evidence>
<organism evidence="10 11">
    <name type="scientific">Stichopus japonicus</name>
    <name type="common">Sea cucumber</name>
    <dbReference type="NCBI Taxonomy" id="307972"/>
    <lineage>
        <taxon>Eukaryota</taxon>
        <taxon>Metazoa</taxon>
        <taxon>Echinodermata</taxon>
        <taxon>Eleutherozoa</taxon>
        <taxon>Echinozoa</taxon>
        <taxon>Holothuroidea</taxon>
        <taxon>Aspidochirotacea</taxon>
        <taxon>Aspidochirotida</taxon>
        <taxon>Stichopodidae</taxon>
        <taxon>Apostichopus</taxon>
    </lineage>
</organism>
<dbReference type="GO" id="GO:0016020">
    <property type="term" value="C:membrane"/>
    <property type="evidence" value="ECO:0007669"/>
    <property type="project" value="UniProtKB-SubCell"/>
</dbReference>
<keyword evidence="10" id="KW-0675">Receptor</keyword>
<evidence type="ECO:0000256" key="5">
    <source>
        <dbReference type="ARBA" id="ARBA00023136"/>
    </source>
</evidence>
<dbReference type="FunFam" id="2.60.120.740:FF:000001">
    <property type="entry name" value="Adhesion G protein-coupled receptor L2"/>
    <property type="match status" value="1"/>
</dbReference>
<sequence length="546" mass="60321">MHNILRIKFNFFIPFVTVTLCYGQVNETERACEGSTLHLSCNDSKVIHIHDALYGRTSDKICGNTKPPAGGCKAEHSLSNVTEMCENLTSCSVKASNDVFGDPCQRVGKYLEVTYSCVRICGLNDKCNKTTEVCMSDGGVDVLCNCGEDYEKVEDVCKTIPVPCPEDVVEIKGIILTFPRGETGESMYSEELCPPGSAKPEEPLATRYCDDEWAEPVVTECYDDSALENQLEEIANVTDSVVGVVNNMMSINETLLSDSSEINEVVPLLESQVRFVHDLNGDYTELVTNLGVSALQLPKTSLEDPFVFEDPFMDSDGDVVESRKSSITLPPSVLDIIGTVNPNLTSIPVSFITYGDAVLFRSDLEGSSVNQEGSSVLAEYVDGHVISATIEIENVTIDNLPENSSVITRFSKPIVDEENNETDVTIEFVCVFWDYNLTNGEGKWSEEGCRMVSNDTEIVCACNHLTSFAVLVYHLYNRMHYFNHCFIILLGNDVGYQDYNIYAITNEPSIVWCKCNSIVIPPGLIFSKPSNLQAIPIRRGNAKIDN</sequence>
<evidence type="ECO:0000256" key="7">
    <source>
        <dbReference type="SAM" id="SignalP"/>
    </source>
</evidence>
<feature type="domain" description="SUEL-type lectin" evidence="9">
    <location>
        <begin position="31"/>
        <end position="118"/>
    </location>
</feature>
<reference evidence="10 11" key="1">
    <citation type="journal article" date="2017" name="PLoS Biol.">
        <title>The sea cucumber genome provides insights into morphological evolution and visceral regeneration.</title>
        <authorList>
            <person name="Zhang X."/>
            <person name="Sun L."/>
            <person name="Yuan J."/>
            <person name="Sun Y."/>
            <person name="Gao Y."/>
            <person name="Zhang L."/>
            <person name="Li S."/>
            <person name="Dai H."/>
            <person name="Hamel J.F."/>
            <person name="Liu C."/>
            <person name="Yu Y."/>
            <person name="Liu S."/>
            <person name="Lin W."/>
            <person name="Guo K."/>
            <person name="Jin S."/>
            <person name="Xu P."/>
            <person name="Storey K.B."/>
            <person name="Huan P."/>
            <person name="Zhang T."/>
            <person name="Zhou Y."/>
            <person name="Zhang J."/>
            <person name="Lin C."/>
            <person name="Li X."/>
            <person name="Xing L."/>
            <person name="Huo D."/>
            <person name="Sun M."/>
            <person name="Wang L."/>
            <person name="Mercier A."/>
            <person name="Li F."/>
            <person name="Yang H."/>
            <person name="Xiang J."/>
        </authorList>
    </citation>
    <scope>NUCLEOTIDE SEQUENCE [LARGE SCALE GENOMIC DNA]</scope>
    <source>
        <strain evidence="10">Shaxun</strain>
        <tissue evidence="10">Muscle</tissue>
    </source>
</reference>
<keyword evidence="11" id="KW-1185">Reference proteome</keyword>
<evidence type="ECO:0000259" key="8">
    <source>
        <dbReference type="PROSITE" id="PS50221"/>
    </source>
</evidence>
<dbReference type="Gene3D" id="2.60.220.50">
    <property type="match status" value="1"/>
</dbReference>
<dbReference type="Proteomes" id="UP000230750">
    <property type="component" value="Unassembled WGS sequence"/>
</dbReference>
<dbReference type="CDD" id="cd22827">
    <property type="entry name" value="Gal_Rha_Lectin_SUL-I-like"/>
    <property type="match status" value="1"/>
</dbReference>
<evidence type="ECO:0000256" key="2">
    <source>
        <dbReference type="ARBA" id="ARBA00011748"/>
    </source>
</evidence>
<dbReference type="OrthoDB" id="6120134at2759"/>
<keyword evidence="7" id="KW-0732">Signal</keyword>
<dbReference type="AlphaFoldDB" id="A0A2G8JX61"/>
<keyword evidence="5" id="KW-0472">Membrane</keyword>
<dbReference type="InterPro" id="IPR000922">
    <property type="entry name" value="Lectin_gal-bd_dom"/>
</dbReference>